<dbReference type="OrthoDB" id="5521406at2"/>
<dbReference type="EMBL" id="SMKL01000110">
    <property type="protein sequence ID" value="TDC46056.1"/>
    <property type="molecule type" value="Genomic_DNA"/>
</dbReference>
<evidence type="ECO:0000313" key="1">
    <source>
        <dbReference type="EMBL" id="TDC46056.1"/>
    </source>
</evidence>
<gene>
    <name evidence="1" type="ORF">E1212_27710</name>
</gene>
<dbReference type="RefSeq" id="WP_131988554.1">
    <property type="nucleotide sequence ID" value="NZ_SMKL01000110.1"/>
</dbReference>
<name>A0A4R4RAG9_9ACTN</name>
<dbReference type="InterPro" id="IPR028964">
    <property type="entry name" value="Imm8"/>
</dbReference>
<evidence type="ECO:0000313" key="2">
    <source>
        <dbReference type="Proteomes" id="UP000295621"/>
    </source>
</evidence>
<keyword evidence="2" id="KW-1185">Reference proteome</keyword>
<dbReference type="Proteomes" id="UP000295621">
    <property type="component" value="Unassembled WGS sequence"/>
</dbReference>
<dbReference type="AlphaFoldDB" id="A0A4R4RAG9"/>
<comment type="caution">
    <text evidence="1">The sequence shown here is derived from an EMBL/GenBank/DDBJ whole genome shotgun (WGS) entry which is preliminary data.</text>
</comment>
<protein>
    <submittedName>
        <fullName evidence="1">Uncharacterized protein</fullName>
    </submittedName>
</protein>
<reference evidence="1 2" key="1">
    <citation type="submission" date="2019-02" db="EMBL/GenBank/DDBJ databases">
        <title>Draft genome sequences of novel Actinobacteria.</title>
        <authorList>
            <person name="Sahin N."/>
            <person name="Ay H."/>
            <person name="Saygin H."/>
        </authorList>
    </citation>
    <scope>NUCLEOTIDE SEQUENCE [LARGE SCALE GENOMIC DNA]</scope>
    <source>
        <strain evidence="1 2">KC603</strain>
    </source>
</reference>
<proteinExistence type="predicted"/>
<organism evidence="1 2">
    <name type="scientific">Jiangella ureilytica</name>
    <dbReference type="NCBI Taxonomy" id="2530374"/>
    <lineage>
        <taxon>Bacteria</taxon>
        <taxon>Bacillati</taxon>
        <taxon>Actinomycetota</taxon>
        <taxon>Actinomycetes</taxon>
        <taxon>Jiangellales</taxon>
        <taxon>Jiangellaceae</taxon>
        <taxon>Jiangella</taxon>
    </lineage>
</organism>
<accession>A0A4R4RAG9</accession>
<sequence length="94" mass="10315">MRAALRFASSADIDVVTYVPADPADDGVRVRLIVGPQGGAGEESFDVLVCTPLRLGRVVREQGPQLGRIIAPTWDELAERVTGIGYREFEDHRH</sequence>
<dbReference type="Pfam" id="PF15586">
    <property type="entry name" value="Imm8"/>
    <property type="match status" value="1"/>
</dbReference>